<dbReference type="InterPro" id="IPR012677">
    <property type="entry name" value="Nucleotide-bd_a/b_plait_sf"/>
</dbReference>
<keyword evidence="3 5" id="KW-0347">Helicase</keyword>
<dbReference type="PROSITE" id="PS51195">
    <property type="entry name" value="Q_MOTIF"/>
    <property type="match status" value="1"/>
</dbReference>
<gene>
    <name evidence="5" type="primary">dbpA</name>
    <name evidence="10" type="ORF">EXM42_16800</name>
</gene>
<reference evidence="10 11" key="1">
    <citation type="submission" date="2019-02" db="EMBL/GenBank/DDBJ databases">
        <title>Genome sequencing of Clostridium botulinum clinical isolates.</title>
        <authorList>
            <person name="Brunt J."/>
            <person name="Van Vliet A.H.M."/>
            <person name="Stringer S.C."/>
            <person name="Grant K.A."/>
            <person name="Carter A.C."/>
            <person name="Peck M.W."/>
        </authorList>
    </citation>
    <scope>NUCLEOTIDE SEQUENCE [LARGE SCALE GENOMIC DNA]</scope>
    <source>
        <strain evidence="10 11">R1125/03</strain>
    </source>
</reference>
<feature type="domain" description="DEAD-box RNA helicase Q" evidence="9">
    <location>
        <begin position="4"/>
        <end position="32"/>
    </location>
</feature>
<proteinExistence type="inferred from homology"/>
<dbReference type="CDD" id="cd00268">
    <property type="entry name" value="DEADc"/>
    <property type="match status" value="1"/>
</dbReference>
<dbReference type="SMART" id="SM00490">
    <property type="entry name" value="HELICc"/>
    <property type="match status" value="1"/>
</dbReference>
<dbReference type="HAMAP" id="MF_00965">
    <property type="entry name" value="DEAD_helicase_DbpA"/>
    <property type="match status" value="1"/>
</dbReference>
<evidence type="ECO:0000259" key="8">
    <source>
        <dbReference type="PROSITE" id="PS51194"/>
    </source>
</evidence>
<name>A0A6M0T4Y7_CLOBO</name>
<dbReference type="CDD" id="cd18787">
    <property type="entry name" value="SF2_C_DEAD"/>
    <property type="match status" value="1"/>
</dbReference>
<dbReference type="PROSITE" id="PS51192">
    <property type="entry name" value="HELICASE_ATP_BIND_1"/>
    <property type="match status" value="1"/>
</dbReference>
<evidence type="ECO:0000256" key="5">
    <source>
        <dbReference type="HAMAP-Rule" id="MF_00965"/>
    </source>
</evidence>
<feature type="short sequence motif" description="Q motif" evidence="6">
    <location>
        <begin position="4"/>
        <end position="32"/>
    </location>
</feature>
<dbReference type="InterPro" id="IPR044742">
    <property type="entry name" value="DEAD/DEAH_RhlB"/>
</dbReference>
<keyword evidence="1 5" id="KW-0547">Nucleotide-binding</keyword>
<dbReference type="Gene3D" id="3.30.70.330">
    <property type="match status" value="1"/>
</dbReference>
<dbReference type="InterPro" id="IPR014001">
    <property type="entry name" value="Helicase_ATP-bd"/>
</dbReference>
<dbReference type="PANTHER" id="PTHR47959:SF1">
    <property type="entry name" value="ATP-DEPENDENT RNA HELICASE DBPA"/>
    <property type="match status" value="1"/>
</dbReference>
<evidence type="ECO:0000313" key="10">
    <source>
        <dbReference type="EMBL" id="NFA61970.1"/>
    </source>
</evidence>
<evidence type="ECO:0000256" key="1">
    <source>
        <dbReference type="ARBA" id="ARBA00022741"/>
    </source>
</evidence>
<organism evidence="10 11">
    <name type="scientific">Clostridium botulinum</name>
    <dbReference type="NCBI Taxonomy" id="1491"/>
    <lineage>
        <taxon>Bacteria</taxon>
        <taxon>Bacillati</taxon>
        <taxon>Bacillota</taxon>
        <taxon>Clostridia</taxon>
        <taxon>Eubacteriales</taxon>
        <taxon>Clostridiaceae</taxon>
        <taxon>Clostridium</taxon>
    </lineage>
</organism>
<dbReference type="InterPro" id="IPR005580">
    <property type="entry name" value="DbpA/CsdA_RNA-bd_dom"/>
</dbReference>
<keyword evidence="5" id="KW-0963">Cytoplasm</keyword>
<dbReference type="SMART" id="SM00487">
    <property type="entry name" value="DEXDc"/>
    <property type="match status" value="1"/>
</dbReference>
<dbReference type="PROSITE" id="PS00039">
    <property type="entry name" value="DEAD_ATP_HELICASE"/>
    <property type="match status" value="1"/>
</dbReference>
<dbReference type="GO" id="GO:0005829">
    <property type="term" value="C:cytosol"/>
    <property type="evidence" value="ECO:0007669"/>
    <property type="project" value="TreeGrafter"/>
</dbReference>
<dbReference type="GO" id="GO:0000027">
    <property type="term" value="P:ribosomal large subunit assembly"/>
    <property type="evidence" value="ECO:0007669"/>
    <property type="project" value="UniProtKB-UniRule"/>
</dbReference>
<dbReference type="AlphaFoldDB" id="A0A6M0T4Y7"/>
<dbReference type="Proteomes" id="UP000473089">
    <property type="component" value="Unassembled WGS sequence"/>
</dbReference>
<dbReference type="InterPro" id="IPR027417">
    <property type="entry name" value="P-loop_NTPase"/>
</dbReference>
<dbReference type="GO" id="GO:0005524">
    <property type="term" value="F:ATP binding"/>
    <property type="evidence" value="ECO:0007669"/>
    <property type="project" value="UniProtKB-UniRule"/>
</dbReference>
<evidence type="ECO:0000313" key="11">
    <source>
        <dbReference type="Proteomes" id="UP000473089"/>
    </source>
</evidence>
<dbReference type="Pfam" id="PF00270">
    <property type="entry name" value="DEAD"/>
    <property type="match status" value="1"/>
</dbReference>
<keyword evidence="5" id="KW-0694">RNA-binding</keyword>
<comment type="function">
    <text evidence="5">DEAD-box RNA helicase involved in the assembly of the 50S ribosomal subunit. Has an RNA-dependent ATPase activity, which is specific for 23S rRNA, and a 3' to 5' RNA helicase activity that uses the energy of ATP hydrolysis to destabilize and unwind short rRNA duplexes.</text>
</comment>
<comment type="subcellular location">
    <subcellularLocation>
        <location evidence="5">Cytoplasm</location>
    </subcellularLocation>
</comment>
<dbReference type="GO" id="GO:0016787">
    <property type="term" value="F:hydrolase activity"/>
    <property type="evidence" value="ECO:0007669"/>
    <property type="project" value="UniProtKB-KW"/>
</dbReference>
<dbReference type="InterPro" id="IPR050079">
    <property type="entry name" value="DEAD_box_RNA_helicase"/>
</dbReference>
<dbReference type="InterPro" id="IPR001650">
    <property type="entry name" value="Helicase_C-like"/>
</dbReference>
<evidence type="ECO:0000256" key="6">
    <source>
        <dbReference type="PROSITE-ProRule" id="PRU00552"/>
    </source>
</evidence>
<dbReference type="InterPro" id="IPR014014">
    <property type="entry name" value="RNA_helicase_DEAD_Q_motif"/>
</dbReference>
<dbReference type="Pfam" id="PF00271">
    <property type="entry name" value="Helicase_C"/>
    <property type="match status" value="1"/>
</dbReference>
<comment type="catalytic activity">
    <reaction evidence="5">
        <text>ATP + H2O = ADP + phosphate + H(+)</text>
        <dbReference type="Rhea" id="RHEA:13065"/>
        <dbReference type="ChEBI" id="CHEBI:15377"/>
        <dbReference type="ChEBI" id="CHEBI:15378"/>
        <dbReference type="ChEBI" id="CHEBI:30616"/>
        <dbReference type="ChEBI" id="CHEBI:43474"/>
        <dbReference type="ChEBI" id="CHEBI:456216"/>
        <dbReference type="EC" id="3.6.4.13"/>
    </reaction>
</comment>
<dbReference type="SUPFAM" id="SSF52540">
    <property type="entry name" value="P-loop containing nucleoside triphosphate hydrolases"/>
    <property type="match status" value="1"/>
</dbReference>
<feature type="domain" description="Helicase ATP-binding" evidence="7">
    <location>
        <begin position="35"/>
        <end position="205"/>
    </location>
</feature>
<evidence type="ECO:0000259" key="7">
    <source>
        <dbReference type="PROSITE" id="PS51192"/>
    </source>
</evidence>
<dbReference type="GO" id="GO:0034458">
    <property type="term" value="F:3'-5' RNA helicase activity"/>
    <property type="evidence" value="ECO:0007669"/>
    <property type="project" value="UniProtKB-UniRule"/>
</dbReference>
<dbReference type="InterPro" id="IPR011545">
    <property type="entry name" value="DEAD/DEAH_box_helicase_dom"/>
</dbReference>
<protein>
    <recommendedName>
        <fullName evidence="5">ATP-dependent RNA helicase DbpA</fullName>
        <ecNumber evidence="5">3.6.4.13</ecNumber>
    </recommendedName>
</protein>
<dbReference type="InterPro" id="IPR028619">
    <property type="entry name" value="DEAD_helicase_DbpA"/>
</dbReference>
<keyword evidence="4 5" id="KW-0067">ATP-binding</keyword>
<dbReference type="EMBL" id="SGJP01000049">
    <property type="protein sequence ID" value="NFA61970.1"/>
    <property type="molecule type" value="Genomic_DNA"/>
</dbReference>
<comment type="caution">
    <text evidence="10">The sequence shown here is derived from an EMBL/GenBank/DDBJ whole genome shotgun (WGS) entry which is preliminary data.</text>
</comment>
<keyword evidence="5" id="KW-0690">Ribosome biogenesis</keyword>
<keyword evidence="2 5" id="KW-0378">Hydrolase</keyword>
<dbReference type="PROSITE" id="PS51194">
    <property type="entry name" value="HELICASE_CTER"/>
    <property type="match status" value="1"/>
</dbReference>
<dbReference type="EC" id="3.6.4.13" evidence="5"/>
<comment type="domain">
    <text evidence="5">Contains an N-terminal domain that binds non-specifically to RNA and a C-terminal domain that binds specifically and tightly to hairpin 92 of 23S rRNA.</text>
</comment>
<dbReference type="InterPro" id="IPR000629">
    <property type="entry name" value="RNA-helicase_DEAD-box_CS"/>
</dbReference>
<evidence type="ECO:0000259" key="9">
    <source>
        <dbReference type="PROSITE" id="PS51195"/>
    </source>
</evidence>
<evidence type="ECO:0000256" key="4">
    <source>
        <dbReference type="ARBA" id="ARBA00022840"/>
    </source>
</evidence>
<dbReference type="Pfam" id="PF03880">
    <property type="entry name" value="DbpA"/>
    <property type="match status" value="1"/>
</dbReference>
<dbReference type="Gene3D" id="3.40.50.300">
    <property type="entry name" value="P-loop containing nucleotide triphosphate hydrolases"/>
    <property type="match status" value="2"/>
</dbReference>
<evidence type="ECO:0000256" key="2">
    <source>
        <dbReference type="ARBA" id="ARBA00022801"/>
    </source>
</evidence>
<sequence>MNKLGFQNYELSDEILKSLRNLGYKNPSDVQKQVIPLILEDKDIIVKSETGSGKTAAFSIPVCEKIELEEKDPQVLVLTPTRELALQIKEEISNIALYKRLRCTAVFGKQPMSLQKRDLKQRVHLVVGTPGRTLDHIERGNFNLDKIKYFILDEADEMLNMGFIDQVEAVIKRLPKDRVTMLFSATIPNEIDNLCRKYMNDPQKININPQNITTDTINQNYYEVEEKYKFSLLQKIIYKEIVDNAIIFCNTREKVDEVLNNMKKKGFNSIGLHGGMEQKDRLETMKKFKQGEFQFLVCTDVAARGIHIENISHVINYEMPYEKESYVHRIGRTGRAGNKGTAITFIEPNKIKFLKNIEDYIDKIIPKQQEPSLEEVNNGEKIFYENIKNRIKIDKLKYNKKQGDITKIYISAGRKKKIRPGDIVGAITNIEGINSDDMGIIDIQDNHSYVDILGGKGNIVLKASEDMKIKGKKVRIQKAVK</sequence>
<comment type="similarity">
    <text evidence="5">Belongs to the DEAD box helicase family. DbpA subfamily.</text>
</comment>
<evidence type="ECO:0000256" key="3">
    <source>
        <dbReference type="ARBA" id="ARBA00022806"/>
    </source>
</evidence>
<dbReference type="PANTHER" id="PTHR47959">
    <property type="entry name" value="ATP-DEPENDENT RNA HELICASE RHLE-RELATED"/>
    <property type="match status" value="1"/>
</dbReference>
<feature type="region of interest" description="Involved in 23S rRNA binding" evidence="5">
    <location>
        <begin position="406"/>
        <end position="481"/>
    </location>
</feature>
<dbReference type="GO" id="GO:0003723">
    <property type="term" value="F:RNA binding"/>
    <property type="evidence" value="ECO:0007669"/>
    <property type="project" value="UniProtKB-UniRule"/>
</dbReference>
<feature type="domain" description="Helicase C-terminal" evidence="8">
    <location>
        <begin position="216"/>
        <end position="377"/>
    </location>
</feature>
<accession>A0A6M0T4Y7</accession>